<dbReference type="Gene3D" id="1.20.910.10">
    <property type="entry name" value="Heme oxygenase-like"/>
    <property type="match status" value="1"/>
</dbReference>
<dbReference type="SUPFAM" id="SSF48613">
    <property type="entry name" value="Heme oxygenase-like"/>
    <property type="match status" value="1"/>
</dbReference>
<dbReference type="InterPro" id="IPR016084">
    <property type="entry name" value="Haem_Oase-like_multi-hlx"/>
</dbReference>
<sequence length="221" mass="23142">MARTARDVLADAARALAPEGGANHLVPALAAGEAPREVISAFALEQHHVITADRRSFLHLAGRAAPLPAVAAYFSSLSLARGEDEALERLGALAAACGLDAAAVAAHEPRPACQAYPAYAAHLALGAEPADAVVALTANFAAWAGYCATVGRALRTHYGFDDRACAFFDFFAEPAPQAHEEALAAVRAGLDAGVLSERLAHRYGRLLQSYELMFWDGLAVP</sequence>
<organism evidence="3 4">
    <name type="scientific">Streptomyces stramineus</name>
    <dbReference type="NCBI Taxonomy" id="173861"/>
    <lineage>
        <taxon>Bacteria</taxon>
        <taxon>Bacillati</taxon>
        <taxon>Actinomycetota</taxon>
        <taxon>Actinomycetes</taxon>
        <taxon>Kitasatosporales</taxon>
        <taxon>Streptomycetaceae</taxon>
        <taxon>Streptomyces</taxon>
    </lineage>
</organism>
<dbReference type="EMBL" id="BAAAHB010000004">
    <property type="protein sequence ID" value="GAA0447331.1"/>
    <property type="molecule type" value="Genomic_DNA"/>
</dbReference>
<evidence type="ECO:0000313" key="3">
    <source>
        <dbReference type="EMBL" id="GAA0447331.1"/>
    </source>
</evidence>
<feature type="domain" description="Thiaminase-2/PQQC" evidence="2">
    <location>
        <begin position="25"/>
        <end position="187"/>
    </location>
</feature>
<comment type="pathway">
    <text evidence="1">Cofactor biosynthesis; thiamine diphosphate biosynthesis.</text>
</comment>
<dbReference type="Proteomes" id="UP001499895">
    <property type="component" value="Unassembled WGS sequence"/>
</dbReference>
<dbReference type="RefSeq" id="WP_344085493.1">
    <property type="nucleotide sequence ID" value="NZ_BAAAHB010000004.1"/>
</dbReference>
<reference evidence="3 4" key="1">
    <citation type="journal article" date="2019" name="Int. J. Syst. Evol. Microbiol.">
        <title>The Global Catalogue of Microorganisms (GCM) 10K type strain sequencing project: providing services to taxonomists for standard genome sequencing and annotation.</title>
        <authorList>
            <consortium name="The Broad Institute Genomics Platform"/>
            <consortium name="The Broad Institute Genome Sequencing Center for Infectious Disease"/>
            <person name="Wu L."/>
            <person name="Ma J."/>
        </authorList>
    </citation>
    <scope>NUCLEOTIDE SEQUENCE [LARGE SCALE GENOMIC DNA]</scope>
    <source>
        <strain evidence="3 4">JCM 10649</strain>
    </source>
</reference>
<name>A0ABN0ZH13_9ACTN</name>
<accession>A0ABN0ZH13</accession>
<protein>
    <recommendedName>
        <fullName evidence="2">Thiaminase-2/PQQC domain-containing protein</fullName>
    </recommendedName>
</protein>
<gene>
    <name evidence="3" type="ORF">GCM10009544_07670</name>
</gene>
<dbReference type="Pfam" id="PF03070">
    <property type="entry name" value="TENA_THI-4"/>
    <property type="match status" value="1"/>
</dbReference>
<evidence type="ECO:0000259" key="2">
    <source>
        <dbReference type="Pfam" id="PF03070"/>
    </source>
</evidence>
<dbReference type="InterPro" id="IPR004305">
    <property type="entry name" value="Thiaminase-2/PQQC"/>
</dbReference>
<keyword evidence="4" id="KW-1185">Reference proteome</keyword>
<comment type="caution">
    <text evidence="3">The sequence shown here is derived from an EMBL/GenBank/DDBJ whole genome shotgun (WGS) entry which is preliminary data.</text>
</comment>
<proteinExistence type="predicted"/>
<evidence type="ECO:0000313" key="4">
    <source>
        <dbReference type="Proteomes" id="UP001499895"/>
    </source>
</evidence>
<evidence type="ECO:0000256" key="1">
    <source>
        <dbReference type="ARBA" id="ARBA00004948"/>
    </source>
</evidence>